<dbReference type="Gene3D" id="1.10.1200.270">
    <property type="entry name" value="Methyltransferase, alpha-helical capping domain"/>
    <property type="match status" value="1"/>
</dbReference>
<dbReference type="InterPro" id="IPR042086">
    <property type="entry name" value="MeTrfase_capping"/>
</dbReference>
<proteinExistence type="predicted"/>
<dbReference type="Pfam" id="PF03492">
    <property type="entry name" value="Methyltransf_7"/>
    <property type="match status" value="2"/>
</dbReference>
<dbReference type="AlphaFoldDB" id="A0A6A3BSS8"/>
<evidence type="ECO:0000313" key="5">
    <source>
        <dbReference type="EMBL" id="KAE8718498.1"/>
    </source>
</evidence>
<keyword evidence="1" id="KW-0489">Methyltransferase</keyword>
<sequence length="302" mass="33806">MEKYENAAIGEEILMKLLLGQSKRRVEYDRAGRIIIYKGNAKDKTALNQRYEGGHQGFKWCTNSSHPIASKLGFPTSLLSDREQGGLSRAAAAAVPSRVVVVVVVVKKASDMVKHINMETIQQLYNEVSPESLGIADLGCSSGPNSLLPIKDVVEAVEGGGGYPGSFYGRLFPNNCLHFIYSSYSLRWLSKGEIEKEKVDCYNVHFYAASRNEIEDQVRRDGSFELERVEMYEIEKQVKGRESYGTAVAITVKAIQESMLYNHFGNGINLDTLFNNYAKMVDQEMAKQEINPITFLLVLKKL</sequence>
<evidence type="ECO:0000256" key="3">
    <source>
        <dbReference type="ARBA" id="ARBA00022723"/>
    </source>
</evidence>
<keyword evidence="2" id="KW-0808">Transferase</keyword>
<comment type="caution">
    <text evidence="5">The sequence shown here is derived from an EMBL/GenBank/DDBJ whole genome shotgun (WGS) entry which is preliminary data.</text>
</comment>
<keyword evidence="3" id="KW-0479">Metal-binding</keyword>
<organism evidence="5 6">
    <name type="scientific">Hibiscus syriacus</name>
    <name type="common">Rose of Sharon</name>
    <dbReference type="NCBI Taxonomy" id="106335"/>
    <lineage>
        <taxon>Eukaryota</taxon>
        <taxon>Viridiplantae</taxon>
        <taxon>Streptophyta</taxon>
        <taxon>Embryophyta</taxon>
        <taxon>Tracheophyta</taxon>
        <taxon>Spermatophyta</taxon>
        <taxon>Magnoliopsida</taxon>
        <taxon>eudicotyledons</taxon>
        <taxon>Gunneridae</taxon>
        <taxon>Pentapetalae</taxon>
        <taxon>rosids</taxon>
        <taxon>malvids</taxon>
        <taxon>Malvales</taxon>
        <taxon>Malvaceae</taxon>
        <taxon>Malvoideae</taxon>
        <taxon>Hibiscus</taxon>
    </lineage>
</organism>
<dbReference type="Proteomes" id="UP000436088">
    <property type="component" value="Unassembled WGS sequence"/>
</dbReference>
<dbReference type="SUPFAM" id="SSF53335">
    <property type="entry name" value="S-adenosyl-L-methionine-dependent methyltransferases"/>
    <property type="match status" value="1"/>
</dbReference>
<dbReference type="PANTHER" id="PTHR31009">
    <property type="entry name" value="S-ADENOSYL-L-METHIONINE:CARBOXYL METHYLTRANSFERASE FAMILY PROTEIN"/>
    <property type="match status" value="1"/>
</dbReference>
<evidence type="ECO:0000256" key="2">
    <source>
        <dbReference type="ARBA" id="ARBA00022679"/>
    </source>
</evidence>
<dbReference type="Gene3D" id="3.40.50.150">
    <property type="entry name" value="Vaccinia Virus protein VP39"/>
    <property type="match status" value="3"/>
</dbReference>
<evidence type="ECO:0000256" key="1">
    <source>
        <dbReference type="ARBA" id="ARBA00022603"/>
    </source>
</evidence>
<reference evidence="5" key="1">
    <citation type="submission" date="2019-09" db="EMBL/GenBank/DDBJ databases">
        <title>Draft genome information of white flower Hibiscus syriacus.</title>
        <authorList>
            <person name="Kim Y.-M."/>
        </authorList>
    </citation>
    <scope>NUCLEOTIDE SEQUENCE [LARGE SCALE GENOMIC DNA]</scope>
    <source>
        <strain evidence="5">YM2019G1</strain>
    </source>
</reference>
<dbReference type="GO" id="GO:0046872">
    <property type="term" value="F:metal ion binding"/>
    <property type="evidence" value="ECO:0007669"/>
    <property type="project" value="UniProtKB-KW"/>
</dbReference>
<keyword evidence="4" id="KW-0460">Magnesium</keyword>
<dbReference type="EMBL" id="VEPZ02000812">
    <property type="protein sequence ID" value="KAE8718498.1"/>
    <property type="molecule type" value="Genomic_DNA"/>
</dbReference>
<dbReference type="GO" id="GO:0032259">
    <property type="term" value="P:methylation"/>
    <property type="evidence" value="ECO:0007669"/>
    <property type="project" value="UniProtKB-KW"/>
</dbReference>
<gene>
    <name evidence="5" type="ORF">F3Y22_tig00110013pilonHSYRG00387</name>
</gene>
<dbReference type="InterPro" id="IPR005299">
    <property type="entry name" value="MeTrfase_7"/>
</dbReference>
<dbReference type="GO" id="GO:0008168">
    <property type="term" value="F:methyltransferase activity"/>
    <property type="evidence" value="ECO:0007669"/>
    <property type="project" value="UniProtKB-KW"/>
</dbReference>
<evidence type="ECO:0000256" key="4">
    <source>
        <dbReference type="ARBA" id="ARBA00022842"/>
    </source>
</evidence>
<name>A0A6A3BSS8_HIBSY</name>
<dbReference type="InterPro" id="IPR029063">
    <property type="entry name" value="SAM-dependent_MTases_sf"/>
</dbReference>
<keyword evidence="6" id="KW-1185">Reference proteome</keyword>
<protein>
    <submittedName>
        <fullName evidence="5">tRNA--methyltransferase non-catalytic subunit trm6MTase subunit trm6</fullName>
    </submittedName>
</protein>
<accession>A0A6A3BSS8</accession>
<evidence type="ECO:0000313" key="6">
    <source>
        <dbReference type="Proteomes" id="UP000436088"/>
    </source>
</evidence>